<evidence type="ECO:0000313" key="3">
    <source>
        <dbReference type="Proteomes" id="UP000319424"/>
    </source>
</evidence>
<comment type="caution">
    <text evidence="2">The sequence shown here is derived from an EMBL/GenBank/DDBJ whole genome shotgun (WGS) entry which is preliminary data.</text>
</comment>
<reference evidence="2 3" key="1">
    <citation type="submission" date="2019-07" db="EMBL/GenBank/DDBJ databases">
        <title>Criibacterium bergeronii gen. nov., sp. nov. isolated from human clinical samples.</title>
        <authorList>
            <person name="Maheux A.F."/>
            <person name="Boudreau D.K."/>
            <person name="Berube E."/>
            <person name="Brodeur S."/>
            <person name="Bernard K.A."/>
            <person name="Abed J.Y."/>
            <person name="Ducrey E."/>
            <person name="Guay E.F."/>
            <person name="Raymond F."/>
            <person name="Corbeil J."/>
            <person name="Domingo M.-C."/>
            <person name="Roy P.H."/>
            <person name="Boissinot M."/>
            <person name="Tocheva E.I."/>
            <person name="Omar R.F."/>
        </authorList>
    </citation>
    <scope>NUCLEOTIDE SEQUENCE [LARGE SCALE GENOMIC DNA]</scope>
    <source>
        <strain evidence="2 3">CCRI-24246</strain>
    </source>
</reference>
<keyword evidence="1" id="KW-0732">Signal</keyword>
<evidence type="ECO:0000313" key="2">
    <source>
        <dbReference type="EMBL" id="TRW25034.1"/>
    </source>
</evidence>
<dbReference type="OrthoDB" id="605164at2"/>
<accession>A0A552V3H2</accession>
<protein>
    <recommendedName>
        <fullName evidence="4">Lipoprotein</fullName>
    </recommendedName>
</protein>
<dbReference type="Proteomes" id="UP000319424">
    <property type="component" value="Unassembled WGS sequence"/>
</dbReference>
<evidence type="ECO:0008006" key="4">
    <source>
        <dbReference type="Google" id="ProtNLM"/>
    </source>
</evidence>
<organism evidence="2 3">
    <name type="scientific">Criibacterium bergeronii</name>
    <dbReference type="NCBI Taxonomy" id="1871336"/>
    <lineage>
        <taxon>Bacteria</taxon>
        <taxon>Bacillati</taxon>
        <taxon>Bacillota</taxon>
        <taxon>Clostridia</taxon>
        <taxon>Peptostreptococcales</taxon>
        <taxon>Filifactoraceae</taxon>
        <taxon>Criibacterium</taxon>
    </lineage>
</organism>
<proteinExistence type="predicted"/>
<evidence type="ECO:0000256" key="1">
    <source>
        <dbReference type="SAM" id="SignalP"/>
    </source>
</evidence>
<dbReference type="AlphaFoldDB" id="A0A552V3H2"/>
<name>A0A552V3H2_9FIRM</name>
<gene>
    <name evidence="2" type="ORF">FL857_07840</name>
</gene>
<dbReference type="EMBL" id="VJXW01000011">
    <property type="protein sequence ID" value="TRW25034.1"/>
    <property type="molecule type" value="Genomic_DNA"/>
</dbReference>
<dbReference type="RefSeq" id="WP_144398394.1">
    <property type="nucleotide sequence ID" value="NZ_VJXW01000011.1"/>
</dbReference>
<sequence length="322" mass="36045">MKKFRKILTIALSLTMMLGVPACTDAQKSTTATNTQKAVVMVDDKAGVSITNLNDKEKKLVQANSKKDYITVTTNIQKALDTVKNISSTYDVEVSRIDSKGVLYGDKNIVKITNEIIYQAKKGEKGNLLIDKMYDSSNIDGVKSEDYLDMAKNKFFIKQENDKEFKQYVEPKKTDKNAKEGENALQVNTESSYIEAVRAFLFAAEKAIPNKNQPYFTFKETPTTYDFTFQGQSNQLVFMIDGLFGLGMNGLALGQVLDGEKEAIADITYSFSKVDYSMIYVRHSLIQTAEGDNYKSTGKFILNSKDDETKLVNLKKISALSK</sequence>
<feature type="signal peptide" evidence="1">
    <location>
        <begin position="1"/>
        <end position="22"/>
    </location>
</feature>
<feature type="chain" id="PRO_5039187631" description="Lipoprotein" evidence="1">
    <location>
        <begin position="23"/>
        <end position="322"/>
    </location>
</feature>